<feature type="compositionally biased region" description="Polar residues" evidence="1">
    <location>
        <begin position="892"/>
        <end position="904"/>
    </location>
</feature>
<dbReference type="PANTHER" id="PTHR37049">
    <property type="entry name" value="PEPTIDASE S41 FAMILY PROTEIN"/>
    <property type="match status" value="1"/>
</dbReference>
<dbReference type="SUPFAM" id="SSF52096">
    <property type="entry name" value="ClpP/crotonase"/>
    <property type="match status" value="1"/>
</dbReference>
<protein>
    <recommendedName>
        <fullName evidence="5">Tail specific protease domain-containing protein</fullName>
    </recommendedName>
</protein>
<feature type="compositionally biased region" description="Basic and acidic residues" evidence="1">
    <location>
        <begin position="754"/>
        <end position="763"/>
    </location>
</feature>
<organism evidence="3 4">
    <name type="scientific">Tetrapyrgos nigripes</name>
    <dbReference type="NCBI Taxonomy" id="182062"/>
    <lineage>
        <taxon>Eukaryota</taxon>
        <taxon>Fungi</taxon>
        <taxon>Dikarya</taxon>
        <taxon>Basidiomycota</taxon>
        <taxon>Agaricomycotina</taxon>
        <taxon>Agaricomycetes</taxon>
        <taxon>Agaricomycetidae</taxon>
        <taxon>Agaricales</taxon>
        <taxon>Marasmiineae</taxon>
        <taxon>Marasmiaceae</taxon>
        <taxon>Tetrapyrgos</taxon>
    </lineage>
</organism>
<comment type="caution">
    <text evidence="3">The sequence shown here is derived from an EMBL/GenBank/DDBJ whole genome shotgun (WGS) entry which is preliminary data.</text>
</comment>
<feature type="compositionally biased region" description="Pro residues" evidence="1">
    <location>
        <begin position="839"/>
        <end position="851"/>
    </location>
</feature>
<evidence type="ECO:0000256" key="1">
    <source>
        <dbReference type="SAM" id="MobiDB-lite"/>
    </source>
</evidence>
<reference evidence="3 4" key="1">
    <citation type="journal article" date="2020" name="ISME J.">
        <title>Uncovering the hidden diversity of litter-decomposition mechanisms in mushroom-forming fungi.</title>
        <authorList>
            <person name="Floudas D."/>
            <person name="Bentzer J."/>
            <person name="Ahren D."/>
            <person name="Johansson T."/>
            <person name="Persson P."/>
            <person name="Tunlid A."/>
        </authorList>
    </citation>
    <scope>NUCLEOTIDE SEQUENCE [LARGE SCALE GENOMIC DNA]</scope>
    <source>
        <strain evidence="3 4">CBS 291.85</strain>
    </source>
</reference>
<dbReference type="OrthoDB" id="27214at2759"/>
<keyword evidence="4" id="KW-1185">Reference proteome</keyword>
<proteinExistence type="predicted"/>
<keyword evidence="2" id="KW-0732">Signal</keyword>
<feature type="signal peptide" evidence="2">
    <location>
        <begin position="1"/>
        <end position="17"/>
    </location>
</feature>
<feature type="chain" id="PRO_5034270960" description="Tail specific protease domain-containing protein" evidence="2">
    <location>
        <begin position="18"/>
        <end position="1056"/>
    </location>
</feature>
<feature type="compositionally biased region" description="Basic and acidic residues" evidence="1">
    <location>
        <begin position="999"/>
        <end position="1009"/>
    </location>
</feature>
<gene>
    <name evidence="3" type="ORF">D9758_014119</name>
</gene>
<evidence type="ECO:0000313" key="4">
    <source>
        <dbReference type="Proteomes" id="UP000559256"/>
    </source>
</evidence>
<dbReference type="AlphaFoldDB" id="A0A8H5CD44"/>
<dbReference type="Proteomes" id="UP000559256">
    <property type="component" value="Unassembled WGS sequence"/>
</dbReference>
<accession>A0A8H5CD44</accession>
<dbReference type="EMBL" id="JAACJM010000189">
    <property type="protein sequence ID" value="KAF5339039.1"/>
    <property type="molecule type" value="Genomic_DNA"/>
</dbReference>
<dbReference type="Gene3D" id="3.90.226.10">
    <property type="entry name" value="2-enoyl-CoA Hydratase, Chain A, domain 1"/>
    <property type="match status" value="1"/>
</dbReference>
<feature type="region of interest" description="Disordered" evidence="1">
    <location>
        <begin position="777"/>
        <end position="907"/>
    </location>
</feature>
<sequence>MLGLFVTVLAACYPIAAAPTATDDPCAKIAGKAFVPPADALACEKSFPFNETLRQNVLNNIARVFDFFTFEEFYLDSPPPFQESTSDIRAKLAELNSTGFETDYDFNIAVYDFTTQLNDGHTRWFPTCYTSYQNILPAPFINVEVDGTQGVFIAFDSVAFISLLGSEYTDFFDDMGFDWRRLAGAQVTEIEGQAPYDYVDFIAKTVSGNYLDHGVRVNSVFSSYRISGTNFSQRLGDLAGPTGVKQTSLNVKLIVANSTEEETLDIPFLANFLGTNFTDAQSFWTNNCAANSETNGIDFNPPSGVRPNIEPAVRRAKAFIIDKSNSSAIGLPEQFLPTIPSVDGSSGVIKNFLLPDNETGVMFVGSFSPDDFDQFQKDTVDAIDSFKAAGVTRLLIDLTNNGGGFVCLGQFLFQFLAGAQIGYPGFVSTNRANPLAQKIVAADIALGNDDTDTFYSADNFAFLNDTQMPASFDYIEPSAPFQINGKQDPTSQRFHDTCQLEFSQDVPDEGPFPPENIAIVTNGNCASTCAMFSTLMNERLGTKIAVFGGKPGENVEFKGMAGNQVLEWSDLDSEIKTARVKDDPLAPPDLLVDANMRHNWRTAWSFFNESVPIAYLSELPKFRFNYTRDTPLGNVIMSPFMLPSNLIRDLDTLQLKWTCACTYLKAARANEEVFQLPSYLRTCLCFEMSSASSSSSSFTTFDGPYDLVLETTTPLRLARSSSPRRLYNLSMDSSFSCSSSSSSMSSPSVYSVEDSPKRELESPCSLDERLGYRFIRPLPSVPASPPATSRSPKTLRPLPLPPPPSPETQLSISVSPASPTSPVTSYPPIPKRDVESPYPLLPNPHIHPPPRSSSRHRPNPFSSLSLDVSDDTLAPPAYRSRSKDTLVPAPSPSSLCVTEAPTPTTDRRRRISRLRRRLGDGVPDELIPYKYDADKTRRKSLRETQSQDDLYSMACKSTLQFGGDLESDEEDTIDAQVVKIPPLPSSRVAFSTSRKITKRRPDEGRKEEPPESAPASSLSYRPRASNRISTKWVREKGGRRWEEQDYDSLMNALRAL</sequence>
<dbReference type="PANTHER" id="PTHR37049:SF4">
    <property type="entry name" value="RHODANESE DOMAIN-CONTAINING PROTEIN"/>
    <property type="match status" value="1"/>
</dbReference>
<feature type="region of interest" description="Disordered" evidence="1">
    <location>
        <begin position="733"/>
        <end position="763"/>
    </location>
</feature>
<feature type="region of interest" description="Disordered" evidence="1">
    <location>
        <begin position="986"/>
        <end position="1027"/>
    </location>
</feature>
<feature type="compositionally biased region" description="Low complexity" evidence="1">
    <location>
        <begin position="859"/>
        <end position="873"/>
    </location>
</feature>
<feature type="compositionally biased region" description="Low complexity" evidence="1">
    <location>
        <begin position="811"/>
        <end position="826"/>
    </location>
</feature>
<evidence type="ECO:0008006" key="5">
    <source>
        <dbReference type="Google" id="ProtNLM"/>
    </source>
</evidence>
<dbReference type="InterPro" id="IPR052766">
    <property type="entry name" value="S41A_metabolite_peptidase"/>
</dbReference>
<name>A0A8H5CD44_9AGAR</name>
<dbReference type="InterPro" id="IPR029045">
    <property type="entry name" value="ClpP/crotonase-like_dom_sf"/>
</dbReference>
<feature type="compositionally biased region" description="Low complexity" evidence="1">
    <location>
        <begin position="733"/>
        <end position="753"/>
    </location>
</feature>
<evidence type="ECO:0000256" key="2">
    <source>
        <dbReference type="SAM" id="SignalP"/>
    </source>
</evidence>
<evidence type="ECO:0000313" key="3">
    <source>
        <dbReference type="EMBL" id="KAF5339039.1"/>
    </source>
</evidence>